<dbReference type="EMBL" id="JACHMN010000002">
    <property type="protein sequence ID" value="MBB5869735.1"/>
    <property type="molecule type" value="Genomic_DNA"/>
</dbReference>
<proteinExistence type="predicted"/>
<evidence type="ECO:0000313" key="3">
    <source>
        <dbReference type="EMBL" id="MBB5869735.1"/>
    </source>
</evidence>
<feature type="region of interest" description="Disordered" evidence="1">
    <location>
        <begin position="1"/>
        <end position="20"/>
    </location>
</feature>
<gene>
    <name evidence="3" type="ORF">F4553_003114</name>
</gene>
<keyword evidence="2" id="KW-0472">Membrane</keyword>
<keyword evidence="2" id="KW-1133">Transmembrane helix</keyword>
<organism evidence="3 4">
    <name type="scientific">Allocatelliglobosispora scoriae</name>
    <dbReference type="NCBI Taxonomy" id="643052"/>
    <lineage>
        <taxon>Bacteria</taxon>
        <taxon>Bacillati</taxon>
        <taxon>Actinomycetota</taxon>
        <taxon>Actinomycetes</taxon>
        <taxon>Micromonosporales</taxon>
        <taxon>Micromonosporaceae</taxon>
        <taxon>Allocatelliglobosispora</taxon>
    </lineage>
</organism>
<keyword evidence="2" id="KW-0812">Transmembrane</keyword>
<feature type="transmembrane region" description="Helical" evidence="2">
    <location>
        <begin position="31"/>
        <end position="60"/>
    </location>
</feature>
<dbReference type="RefSeq" id="WP_184836565.1">
    <property type="nucleotide sequence ID" value="NZ_JACHMN010000002.1"/>
</dbReference>
<comment type="caution">
    <text evidence="3">The sequence shown here is derived from an EMBL/GenBank/DDBJ whole genome shotgun (WGS) entry which is preliminary data.</text>
</comment>
<evidence type="ECO:0000256" key="2">
    <source>
        <dbReference type="SAM" id="Phobius"/>
    </source>
</evidence>
<protein>
    <submittedName>
        <fullName evidence="3">Uncharacterized protein</fullName>
    </submittedName>
</protein>
<dbReference type="AlphaFoldDB" id="A0A841BPW9"/>
<name>A0A841BPW9_9ACTN</name>
<accession>A0A841BPW9</accession>
<sequence length="163" mass="17287">MSETPRVPVPAGPGAQPPFAVAPTEGRSTRLWWGLGAGAVALVLCLGGGVAALIGITVTLTGAIQEQGKVVVGHYLDALRDEDYSDAYALLCNNLQQEETKAQFTNRVDGEPRPATYTLGELDLQALELPADIKYTDGSTDSVRFRLSQDTDTGQLEVCGELP</sequence>
<keyword evidence="4" id="KW-1185">Reference proteome</keyword>
<evidence type="ECO:0000256" key="1">
    <source>
        <dbReference type="SAM" id="MobiDB-lite"/>
    </source>
</evidence>
<evidence type="ECO:0000313" key="4">
    <source>
        <dbReference type="Proteomes" id="UP000587527"/>
    </source>
</evidence>
<dbReference type="Proteomes" id="UP000587527">
    <property type="component" value="Unassembled WGS sequence"/>
</dbReference>
<reference evidence="3 4" key="1">
    <citation type="submission" date="2020-08" db="EMBL/GenBank/DDBJ databases">
        <title>Sequencing the genomes of 1000 actinobacteria strains.</title>
        <authorList>
            <person name="Klenk H.-P."/>
        </authorList>
    </citation>
    <scope>NUCLEOTIDE SEQUENCE [LARGE SCALE GENOMIC DNA]</scope>
    <source>
        <strain evidence="3 4">DSM 45362</strain>
    </source>
</reference>